<keyword evidence="7" id="KW-1185">Reference proteome</keyword>
<accession>A0ABS6ZVV3</accession>
<dbReference type="Gene3D" id="3.40.50.1700">
    <property type="entry name" value="Glycoside hydrolase family 3 C-terminal domain"/>
    <property type="match status" value="1"/>
</dbReference>
<evidence type="ECO:0000256" key="3">
    <source>
        <dbReference type="ARBA" id="ARBA00023295"/>
    </source>
</evidence>
<feature type="domain" description="Glycoside hydrolase family 3 N-terminal" evidence="5">
    <location>
        <begin position="20"/>
        <end position="303"/>
    </location>
</feature>
<dbReference type="Pfam" id="PF00933">
    <property type="entry name" value="Glyco_hydro_3"/>
    <property type="match status" value="1"/>
</dbReference>
<evidence type="ECO:0000313" key="7">
    <source>
        <dbReference type="Proteomes" id="UP000724268"/>
    </source>
</evidence>
<proteinExistence type="inferred from homology"/>
<dbReference type="Gene3D" id="3.20.20.300">
    <property type="entry name" value="Glycoside hydrolase, family 3, N-terminal domain"/>
    <property type="match status" value="1"/>
</dbReference>
<dbReference type="Proteomes" id="UP000724268">
    <property type="component" value="Unassembled WGS sequence"/>
</dbReference>
<evidence type="ECO:0000259" key="5">
    <source>
        <dbReference type="Pfam" id="PF00933"/>
    </source>
</evidence>
<dbReference type="InterPro" id="IPR036962">
    <property type="entry name" value="Glyco_hydro_3_N_sf"/>
</dbReference>
<keyword evidence="3" id="KW-0326">Glycosidase</keyword>
<name>A0ABS6ZVV3_9DEIN</name>
<comment type="similarity">
    <text evidence="1">Belongs to the glycosyl hydrolase 3 family.</text>
</comment>
<dbReference type="InterPro" id="IPR050226">
    <property type="entry name" value="NagZ_Beta-hexosaminidase"/>
</dbReference>
<dbReference type="InterPro" id="IPR036881">
    <property type="entry name" value="Glyco_hydro_3_C_sf"/>
</dbReference>
<dbReference type="SUPFAM" id="SSF51445">
    <property type="entry name" value="(Trans)glycosidases"/>
    <property type="match status" value="1"/>
</dbReference>
<evidence type="ECO:0000313" key="6">
    <source>
        <dbReference type="EMBL" id="MBW6393998.1"/>
    </source>
</evidence>
<keyword evidence="4" id="KW-0732">Signal</keyword>
<evidence type="ECO:0000256" key="1">
    <source>
        <dbReference type="ARBA" id="ARBA00005336"/>
    </source>
</evidence>
<evidence type="ECO:0000256" key="4">
    <source>
        <dbReference type="SAM" id="SignalP"/>
    </source>
</evidence>
<dbReference type="PANTHER" id="PTHR30480">
    <property type="entry name" value="BETA-HEXOSAMINIDASE-RELATED"/>
    <property type="match status" value="1"/>
</dbReference>
<organism evidence="6 7">
    <name type="scientific">Thermus brevis</name>
    <dbReference type="NCBI Taxonomy" id="2862456"/>
    <lineage>
        <taxon>Bacteria</taxon>
        <taxon>Thermotogati</taxon>
        <taxon>Deinococcota</taxon>
        <taxon>Deinococci</taxon>
        <taxon>Thermales</taxon>
        <taxon>Thermaceae</taxon>
        <taxon>Thermus</taxon>
    </lineage>
</organism>
<dbReference type="PRINTS" id="PR00133">
    <property type="entry name" value="GLHYDRLASE3"/>
</dbReference>
<reference evidence="6 7" key="1">
    <citation type="submission" date="2021-07" db="EMBL/GenBank/DDBJ databases">
        <title>Thermus aquaticus gen. n. and sp. n., a nonsporulating extreme thermophile.</title>
        <authorList>
            <person name="Hu C.-J."/>
            <person name="Li W.-J."/>
            <person name="Xian W.-D."/>
        </authorList>
    </citation>
    <scope>NUCLEOTIDE SEQUENCE [LARGE SCALE GENOMIC DNA]</scope>
    <source>
        <strain evidence="6 7">SYSU G05001</strain>
    </source>
</reference>
<dbReference type="GO" id="GO:0016787">
    <property type="term" value="F:hydrolase activity"/>
    <property type="evidence" value="ECO:0007669"/>
    <property type="project" value="UniProtKB-KW"/>
</dbReference>
<protein>
    <submittedName>
        <fullName evidence="6">Glycoside hydrolase family 3 protein</fullName>
    </submittedName>
</protein>
<dbReference type="PANTHER" id="PTHR30480:SF16">
    <property type="entry name" value="GLYCOSIDE HYDROLASE FAMILY 3 DOMAIN PROTEIN"/>
    <property type="match status" value="1"/>
</dbReference>
<comment type="caution">
    <text evidence="6">The sequence shown here is derived from an EMBL/GenBank/DDBJ whole genome shotgun (WGS) entry which is preliminary data.</text>
</comment>
<dbReference type="EMBL" id="JAHXRS010000002">
    <property type="protein sequence ID" value="MBW6393998.1"/>
    <property type="molecule type" value="Genomic_DNA"/>
</dbReference>
<evidence type="ECO:0000256" key="2">
    <source>
        <dbReference type="ARBA" id="ARBA00022801"/>
    </source>
</evidence>
<dbReference type="InterPro" id="IPR001764">
    <property type="entry name" value="Glyco_hydro_3_N"/>
</dbReference>
<dbReference type="InterPro" id="IPR017853">
    <property type="entry name" value="GH"/>
</dbReference>
<feature type="signal peptide" evidence="4">
    <location>
        <begin position="1"/>
        <end position="17"/>
    </location>
</feature>
<keyword evidence="2 6" id="KW-0378">Hydrolase</keyword>
<dbReference type="RefSeq" id="WP_135255832.1">
    <property type="nucleotide sequence ID" value="NZ_JAHXRS010000002.1"/>
</dbReference>
<gene>
    <name evidence="6" type="ORF">KZX47_02315</name>
</gene>
<sequence>MRLLAILAGMGMAAAQAGNFLIVSFKGEEVPVALLKEIRPAGVILYPSNLRRDPQGVVARLRALDPKLLLLVDQEGGPFTSYREGVVRFPSAMALSASGDEGLVERVGWALGCQVRRLGADVNLAPVLDVNTNPNNPIIGLRSFGADPERVARMGLAFARGVLRSGAKPVGKHFPGHGDTGVDSHLDLPRVDKPKEALEGAELLPFRRYVAAGMPALMTAHILFPALDPKYPATLSAKILTGLLRREMGFTGAILTDDMAMGAIKRHYGAGEAAVLAVKAGADLLLLEPDEAAIREVHARLSKALGQEIPLSRAEEARRRAQGLKAGQGECPFTPKEEEEALALEAARRGVVHRFGPLPIPGQGTLVLGLRISDRYGAEPTLADLAPQYLPGSRGLILSEDPTPVEIQKALAEARKAERLVASTYRWLGGFKEGQRTLVKELLALGKPLYLVALGNPDDLRFLPGRPTGYLATHGYRAVQVRAALEALAGVYAPTGQWVFGGEP</sequence>
<feature type="chain" id="PRO_5046739796" evidence="4">
    <location>
        <begin position="18"/>
        <end position="504"/>
    </location>
</feature>